<dbReference type="GO" id="GO:0003993">
    <property type="term" value="F:acid phosphatase activity"/>
    <property type="evidence" value="ECO:0007669"/>
    <property type="project" value="TreeGrafter"/>
</dbReference>
<dbReference type="OrthoDB" id="2865258at2759"/>
<evidence type="ECO:0000313" key="2">
    <source>
        <dbReference type="Proteomes" id="UP000198211"/>
    </source>
</evidence>
<accession>A0A225UQY6</accession>
<name>A0A225UQY6_9STRA</name>
<dbReference type="InterPro" id="IPR010036">
    <property type="entry name" value="MDP_1_eu_arc"/>
</dbReference>
<reference evidence="2" key="1">
    <citation type="submission" date="2017-03" db="EMBL/GenBank/DDBJ databases">
        <title>Phytopthora megakarya and P. palmivora, two closely related causual agents of cacao black pod achieved similar genome size and gene model numbers by different mechanisms.</title>
        <authorList>
            <person name="Ali S."/>
            <person name="Shao J."/>
            <person name="Larry D.J."/>
            <person name="Kronmiller B."/>
            <person name="Shen D."/>
            <person name="Strem M.D."/>
            <person name="Melnick R.L."/>
            <person name="Guiltinan M.J."/>
            <person name="Tyler B.M."/>
            <person name="Meinhardt L.W."/>
            <person name="Bailey B.A."/>
        </authorList>
    </citation>
    <scope>NUCLEOTIDE SEQUENCE [LARGE SCALE GENOMIC DNA]</scope>
    <source>
        <strain evidence="2">zdho120</strain>
    </source>
</reference>
<comment type="caution">
    <text evidence="1">The sequence shown here is derived from an EMBL/GenBank/DDBJ whole genome shotgun (WGS) entry which is preliminary data.</text>
</comment>
<dbReference type="InterPro" id="IPR023214">
    <property type="entry name" value="HAD_sf"/>
</dbReference>
<dbReference type="PANTHER" id="PTHR17901">
    <property type="entry name" value="MAGNESIUM-DEPENDENT PHOSPHATASE 1 MDP1"/>
    <property type="match status" value="1"/>
</dbReference>
<protein>
    <submittedName>
        <fullName evidence="1">Magnesium-dependent phosphatase-1</fullName>
    </submittedName>
</protein>
<dbReference type="SFLD" id="SFLDG01129">
    <property type="entry name" value="C1.5:_HAD__Beta-PGM__Phosphata"/>
    <property type="match status" value="1"/>
</dbReference>
<dbReference type="STRING" id="4795.A0A225UQY6"/>
<sequence>MDDTRASQQWPHVPRLVVFDLDYTLWQPYIDVLNGGPFKKTHNPGVVLDRYDEELSLLPDVQKVLNVIETDPQFEGTKVAIASRTGEIQAAKECMGLIEVSIKKGEGEEMKTLEDIASFVEIYPTGKVAHFKKFIQNSDVQYEDMLFFDDEYRNIQDVSRLGVTCQFCHDGVTWKSWMEGMKAYQEAKRK</sequence>
<dbReference type="SFLD" id="SFLDG01131">
    <property type="entry name" value="C1.5.2:_MDP_Like"/>
    <property type="match status" value="1"/>
</dbReference>
<dbReference type="NCBIfam" id="TIGR01685">
    <property type="entry name" value="MDP-1"/>
    <property type="match status" value="1"/>
</dbReference>
<evidence type="ECO:0000313" key="1">
    <source>
        <dbReference type="EMBL" id="OWY95507.1"/>
    </source>
</evidence>
<dbReference type="AlphaFoldDB" id="A0A225UQY6"/>
<dbReference type="SFLD" id="SFLDS00003">
    <property type="entry name" value="Haloacid_Dehalogenase"/>
    <property type="match status" value="1"/>
</dbReference>
<gene>
    <name evidence="1" type="ORF">PHMEG_00034477</name>
</gene>
<dbReference type="InterPro" id="IPR036412">
    <property type="entry name" value="HAD-like_sf"/>
</dbReference>
<keyword evidence="2" id="KW-1185">Reference proteome</keyword>
<dbReference type="PANTHER" id="PTHR17901:SF14">
    <property type="entry name" value="MAGNESIUM-DEPENDENT PHOSPHATASE 1"/>
    <property type="match status" value="1"/>
</dbReference>
<dbReference type="Gene3D" id="3.40.50.1000">
    <property type="entry name" value="HAD superfamily/HAD-like"/>
    <property type="match status" value="1"/>
</dbReference>
<proteinExistence type="predicted"/>
<dbReference type="Pfam" id="PF12689">
    <property type="entry name" value="Acid_PPase"/>
    <property type="match status" value="1"/>
</dbReference>
<dbReference type="NCBIfam" id="TIGR01681">
    <property type="entry name" value="HAD-SF-IIIC"/>
    <property type="match status" value="1"/>
</dbReference>
<dbReference type="SUPFAM" id="SSF56784">
    <property type="entry name" value="HAD-like"/>
    <property type="match status" value="1"/>
</dbReference>
<dbReference type="Proteomes" id="UP000198211">
    <property type="component" value="Unassembled WGS sequence"/>
</dbReference>
<dbReference type="EMBL" id="NBNE01012852">
    <property type="protein sequence ID" value="OWY95507.1"/>
    <property type="molecule type" value="Genomic_DNA"/>
</dbReference>
<organism evidence="1 2">
    <name type="scientific">Phytophthora megakarya</name>
    <dbReference type="NCBI Taxonomy" id="4795"/>
    <lineage>
        <taxon>Eukaryota</taxon>
        <taxon>Sar</taxon>
        <taxon>Stramenopiles</taxon>
        <taxon>Oomycota</taxon>
        <taxon>Peronosporomycetes</taxon>
        <taxon>Peronosporales</taxon>
        <taxon>Peronosporaceae</taxon>
        <taxon>Phytophthora</taxon>
    </lineage>
</organism>
<dbReference type="InterPro" id="IPR010033">
    <property type="entry name" value="HAD_SF_ppase_IIIC"/>
</dbReference>